<dbReference type="NCBIfam" id="NF010480">
    <property type="entry name" value="PRK13905.1"/>
    <property type="match status" value="1"/>
</dbReference>
<comment type="cofactor">
    <cofactor evidence="1 16">
        <name>FAD</name>
        <dbReference type="ChEBI" id="CHEBI:57692"/>
    </cofactor>
</comment>
<evidence type="ECO:0000259" key="17">
    <source>
        <dbReference type="PROSITE" id="PS51387"/>
    </source>
</evidence>
<dbReference type="NCBIfam" id="TIGR00179">
    <property type="entry name" value="murB"/>
    <property type="match status" value="1"/>
</dbReference>
<dbReference type="InterPro" id="IPR016167">
    <property type="entry name" value="FAD-bd_PCMH_sub1"/>
</dbReference>
<feature type="domain" description="FAD-binding PCMH-type" evidence="17">
    <location>
        <begin position="26"/>
        <end position="206"/>
    </location>
</feature>
<protein>
    <recommendedName>
        <fullName evidence="16">UDP-N-acetylenolpyruvoylglucosamine reductase</fullName>
        <ecNumber evidence="16">1.3.1.98</ecNumber>
    </recommendedName>
    <alternativeName>
        <fullName evidence="16">UDP-N-acetylmuramate dehydrogenase</fullName>
    </alternativeName>
</protein>
<evidence type="ECO:0000256" key="9">
    <source>
        <dbReference type="ARBA" id="ARBA00022857"/>
    </source>
</evidence>
<keyword evidence="8 16" id="KW-0274">FAD</keyword>
<dbReference type="InterPro" id="IPR003170">
    <property type="entry name" value="MurB"/>
</dbReference>
<comment type="caution">
    <text evidence="18">The sequence shown here is derived from an EMBL/GenBank/DDBJ whole genome shotgun (WGS) entry which is preliminary data.</text>
</comment>
<evidence type="ECO:0000256" key="12">
    <source>
        <dbReference type="ARBA" id="ARBA00023002"/>
    </source>
</evidence>
<dbReference type="PANTHER" id="PTHR21071:SF4">
    <property type="entry name" value="UDP-N-ACETYLENOLPYRUVOYLGLUCOSAMINE REDUCTASE"/>
    <property type="match status" value="1"/>
</dbReference>
<feature type="active site" evidence="16">
    <location>
        <position position="168"/>
    </location>
</feature>
<feature type="active site" description="Proton donor" evidence="16">
    <location>
        <position position="220"/>
    </location>
</feature>
<dbReference type="GO" id="GO:0008360">
    <property type="term" value="P:regulation of cell shape"/>
    <property type="evidence" value="ECO:0007669"/>
    <property type="project" value="UniProtKB-KW"/>
</dbReference>
<dbReference type="SUPFAM" id="SSF56194">
    <property type="entry name" value="Uridine diphospho-N-Acetylenolpyruvylglucosamine reductase, MurB, C-terminal domain"/>
    <property type="match status" value="1"/>
</dbReference>
<reference evidence="18 19" key="1">
    <citation type="submission" date="2020-10" db="EMBL/GenBank/DDBJ databases">
        <title>Ca. Dormibacterota MAGs.</title>
        <authorList>
            <person name="Montgomery K."/>
        </authorList>
    </citation>
    <scope>NUCLEOTIDE SEQUENCE [LARGE SCALE GENOMIC DNA]</scope>
    <source>
        <strain evidence="18">Mitchell_Peninsula_5</strain>
    </source>
</reference>
<keyword evidence="14 16" id="KW-0961">Cell wall biogenesis/degradation</keyword>
<dbReference type="HAMAP" id="MF_00037">
    <property type="entry name" value="MurB"/>
    <property type="match status" value="1"/>
</dbReference>
<keyword evidence="9 16" id="KW-0521">NADP</keyword>
<dbReference type="InterPro" id="IPR006094">
    <property type="entry name" value="Oxid_FAD_bind_N"/>
</dbReference>
<evidence type="ECO:0000313" key="19">
    <source>
        <dbReference type="Proteomes" id="UP000614410"/>
    </source>
</evidence>
<dbReference type="PROSITE" id="PS51387">
    <property type="entry name" value="FAD_PCMH"/>
    <property type="match status" value="1"/>
</dbReference>
<comment type="pathway">
    <text evidence="4 16">Cell wall biogenesis; peptidoglycan biosynthesis.</text>
</comment>
<keyword evidence="10 16" id="KW-0133">Cell shape</keyword>
<evidence type="ECO:0000256" key="8">
    <source>
        <dbReference type="ARBA" id="ARBA00022827"/>
    </source>
</evidence>
<feature type="active site" evidence="16">
    <location>
        <position position="290"/>
    </location>
</feature>
<dbReference type="SUPFAM" id="SSF56176">
    <property type="entry name" value="FAD-binding/transporter-associated domain-like"/>
    <property type="match status" value="1"/>
</dbReference>
<comment type="function">
    <text evidence="2 16">Cell wall formation.</text>
</comment>
<evidence type="ECO:0000256" key="11">
    <source>
        <dbReference type="ARBA" id="ARBA00022984"/>
    </source>
</evidence>
<dbReference type="Proteomes" id="UP000614410">
    <property type="component" value="Unassembled WGS sequence"/>
</dbReference>
<evidence type="ECO:0000256" key="3">
    <source>
        <dbReference type="ARBA" id="ARBA00004496"/>
    </source>
</evidence>
<evidence type="ECO:0000256" key="2">
    <source>
        <dbReference type="ARBA" id="ARBA00003921"/>
    </source>
</evidence>
<dbReference type="Gene3D" id="3.30.43.10">
    <property type="entry name" value="Uridine Diphospho-n-acetylenolpyruvylglucosamine Reductase, domain 2"/>
    <property type="match status" value="1"/>
</dbReference>
<dbReference type="InterPro" id="IPR036318">
    <property type="entry name" value="FAD-bd_PCMH-like_sf"/>
</dbReference>
<dbReference type="AlphaFoldDB" id="A0A934KF41"/>
<dbReference type="InterPro" id="IPR011601">
    <property type="entry name" value="MurB_C"/>
</dbReference>
<keyword evidence="5 16" id="KW-0963">Cytoplasm</keyword>
<dbReference type="GO" id="GO:0071949">
    <property type="term" value="F:FAD binding"/>
    <property type="evidence" value="ECO:0007669"/>
    <property type="project" value="InterPro"/>
</dbReference>
<keyword evidence="7 16" id="KW-0285">Flavoprotein</keyword>
<gene>
    <name evidence="16 18" type="primary">murB</name>
    <name evidence="18" type="ORF">JF887_02890</name>
</gene>
<dbReference type="GO" id="GO:0009252">
    <property type="term" value="P:peptidoglycan biosynthetic process"/>
    <property type="evidence" value="ECO:0007669"/>
    <property type="project" value="UniProtKB-UniRule"/>
</dbReference>
<dbReference type="Gene3D" id="3.30.465.10">
    <property type="match status" value="1"/>
</dbReference>
<evidence type="ECO:0000256" key="1">
    <source>
        <dbReference type="ARBA" id="ARBA00001974"/>
    </source>
</evidence>
<keyword evidence="11 16" id="KW-0573">Peptidoglycan synthesis</keyword>
<proteinExistence type="inferred from homology"/>
<evidence type="ECO:0000256" key="5">
    <source>
        <dbReference type="ARBA" id="ARBA00022490"/>
    </source>
</evidence>
<keyword evidence="13 16" id="KW-0131">Cell cycle</keyword>
<dbReference type="GO" id="GO:0071555">
    <property type="term" value="P:cell wall organization"/>
    <property type="evidence" value="ECO:0007669"/>
    <property type="project" value="UniProtKB-KW"/>
</dbReference>
<dbReference type="GO" id="GO:0008762">
    <property type="term" value="F:UDP-N-acetylmuramate dehydrogenase activity"/>
    <property type="evidence" value="ECO:0007669"/>
    <property type="project" value="UniProtKB-UniRule"/>
</dbReference>
<accession>A0A934KF41</accession>
<evidence type="ECO:0000256" key="14">
    <source>
        <dbReference type="ARBA" id="ARBA00023316"/>
    </source>
</evidence>
<evidence type="ECO:0000256" key="6">
    <source>
        <dbReference type="ARBA" id="ARBA00022618"/>
    </source>
</evidence>
<comment type="subcellular location">
    <subcellularLocation>
        <location evidence="3 16">Cytoplasm</location>
    </subcellularLocation>
</comment>
<evidence type="ECO:0000256" key="15">
    <source>
        <dbReference type="ARBA" id="ARBA00048914"/>
    </source>
</evidence>
<dbReference type="GO" id="GO:0005829">
    <property type="term" value="C:cytosol"/>
    <property type="evidence" value="ECO:0007669"/>
    <property type="project" value="TreeGrafter"/>
</dbReference>
<evidence type="ECO:0000256" key="4">
    <source>
        <dbReference type="ARBA" id="ARBA00004752"/>
    </source>
</evidence>
<keyword evidence="12 16" id="KW-0560">Oxidoreductase</keyword>
<dbReference type="PANTHER" id="PTHR21071">
    <property type="entry name" value="UDP-N-ACETYLENOLPYRUVOYLGLUCOSAMINE REDUCTASE"/>
    <property type="match status" value="1"/>
</dbReference>
<dbReference type="EMBL" id="JAEKNN010000012">
    <property type="protein sequence ID" value="MBJ7608366.1"/>
    <property type="molecule type" value="Genomic_DNA"/>
</dbReference>
<organism evidence="18 19">
    <name type="scientific">Candidatus Amunia macphersoniae</name>
    <dbReference type="NCBI Taxonomy" id="3127014"/>
    <lineage>
        <taxon>Bacteria</taxon>
        <taxon>Bacillati</taxon>
        <taxon>Candidatus Dormiibacterota</taxon>
        <taxon>Candidatus Dormibacteria</taxon>
        <taxon>Candidatus Aeolococcales</taxon>
        <taxon>Candidatus Aeolococcaceae</taxon>
        <taxon>Candidatus Amunia</taxon>
    </lineage>
</organism>
<dbReference type="InterPro" id="IPR016166">
    <property type="entry name" value="FAD-bd_PCMH"/>
</dbReference>
<dbReference type="GO" id="GO:0051301">
    <property type="term" value="P:cell division"/>
    <property type="evidence" value="ECO:0007669"/>
    <property type="project" value="UniProtKB-KW"/>
</dbReference>
<evidence type="ECO:0000256" key="7">
    <source>
        <dbReference type="ARBA" id="ARBA00022630"/>
    </source>
</evidence>
<dbReference type="Gene3D" id="3.90.78.10">
    <property type="entry name" value="UDP-N-acetylenolpyruvoylglucosamine reductase, C-terminal domain"/>
    <property type="match status" value="1"/>
</dbReference>
<dbReference type="EC" id="1.3.1.98" evidence="16"/>
<evidence type="ECO:0000256" key="16">
    <source>
        <dbReference type="HAMAP-Rule" id="MF_00037"/>
    </source>
</evidence>
<evidence type="ECO:0000256" key="10">
    <source>
        <dbReference type="ARBA" id="ARBA00022960"/>
    </source>
</evidence>
<dbReference type="Pfam" id="PF02873">
    <property type="entry name" value="MurB_C"/>
    <property type="match status" value="1"/>
</dbReference>
<evidence type="ECO:0000256" key="13">
    <source>
        <dbReference type="ARBA" id="ARBA00023306"/>
    </source>
</evidence>
<name>A0A934KF41_9BACT</name>
<comment type="similarity">
    <text evidence="16">Belongs to the MurB family.</text>
</comment>
<dbReference type="Pfam" id="PF01565">
    <property type="entry name" value="FAD_binding_4"/>
    <property type="match status" value="1"/>
</dbReference>
<sequence>MSSEWLAGWPGVRHHEPLARHSQYGVGGPADAFLRVDDLAVLPELVARCTATGTALTILGAGSNALILDGGIRGLAVRSASKETQVADGQATLAAGTMMPRAALDLAHQGVAGMEWGIGVPGSCGASIWGNAGAFGGDVAGTLTACEVIAPDGTTRWIESSQCAFAYRDSAFKHDLAGHVVMRGAFAVSHQDPAAVRARTDAVQAERKRTQPYGVRSLGSTFKNPDGDFAGRLIEEAGLKGRRQGGAQISPKHANFILNIDHASAVDVLTLVDIVRDEVASRFGVVLEREIVLLGEELAEPAAAGRVR</sequence>
<comment type="catalytic activity">
    <reaction evidence="15 16">
        <text>UDP-N-acetyl-alpha-D-muramate + NADP(+) = UDP-N-acetyl-3-O-(1-carboxyvinyl)-alpha-D-glucosamine + NADPH + H(+)</text>
        <dbReference type="Rhea" id="RHEA:12248"/>
        <dbReference type="ChEBI" id="CHEBI:15378"/>
        <dbReference type="ChEBI" id="CHEBI:57783"/>
        <dbReference type="ChEBI" id="CHEBI:58349"/>
        <dbReference type="ChEBI" id="CHEBI:68483"/>
        <dbReference type="ChEBI" id="CHEBI:70757"/>
        <dbReference type="EC" id="1.3.1.98"/>
    </reaction>
</comment>
<keyword evidence="6 16" id="KW-0132">Cell division</keyword>
<dbReference type="InterPro" id="IPR016169">
    <property type="entry name" value="FAD-bd_PCMH_sub2"/>
</dbReference>
<dbReference type="InterPro" id="IPR036635">
    <property type="entry name" value="MurB_C_sf"/>
</dbReference>
<evidence type="ECO:0000313" key="18">
    <source>
        <dbReference type="EMBL" id="MBJ7608366.1"/>
    </source>
</evidence>